<organism evidence="10">
    <name type="scientific">uncultured Desulfobacterium sp</name>
    <dbReference type="NCBI Taxonomy" id="201089"/>
    <lineage>
        <taxon>Bacteria</taxon>
        <taxon>Pseudomonadati</taxon>
        <taxon>Thermodesulfobacteriota</taxon>
        <taxon>Desulfobacteria</taxon>
        <taxon>Desulfobacterales</taxon>
        <taxon>Desulfobacteriaceae</taxon>
        <taxon>Desulfobacterium</taxon>
        <taxon>environmental samples</taxon>
    </lineage>
</organism>
<proteinExistence type="predicted"/>
<feature type="coiled-coil region" evidence="7">
    <location>
        <begin position="36"/>
        <end position="70"/>
    </location>
</feature>
<feature type="transmembrane region" description="Helical" evidence="9">
    <location>
        <begin position="7"/>
        <end position="28"/>
    </location>
</feature>
<keyword evidence="5 9" id="KW-0472">Membrane</keyword>
<dbReference type="PANTHER" id="PTHR37485:SF1">
    <property type="entry name" value="CELL DIVISION PROTEIN FTSB"/>
    <property type="match status" value="1"/>
</dbReference>
<keyword evidence="2" id="KW-0132">Cell division</keyword>
<dbReference type="PANTHER" id="PTHR37485">
    <property type="entry name" value="CELL DIVISION PROTEIN FTSB"/>
    <property type="match status" value="1"/>
</dbReference>
<evidence type="ECO:0000256" key="6">
    <source>
        <dbReference type="ARBA" id="ARBA00023306"/>
    </source>
</evidence>
<gene>
    <name evidence="10" type="ORF">PITCH_A420036</name>
</gene>
<dbReference type="GO" id="GO:0043093">
    <property type="term" value="P:FtsZ-dependent cytokinesis"/>
    <property type="evidence" value="ECO:0007669"/>
    <property type="project" value="TreeGrafter"/>
</dbReference>
<evidence type="ECO:0000256" key="7">
    <source>
        <dbReference type="SAM" id="Coils"/>
    </source>
</evidence>
<keyword evidence="6" id="KW-0131">Cell cycle</keyword>
<keyword evidence="4 9" id="KW-1133">Transmembrane helix</keyword>
<dbReference type="AlphaFoldDB" id="A0A445N027"/>
<evidence type="ECO:0000256" key="9">
    <source>
        <dbReference type="SAM" id="Phobius"/>
    </source>
</evidence>
<evidence type="ECO:0000256" key="3">
    <source>
        <dbReference type="ARBA" id="ARBA00022692"/>
    </source>
</evidence>
<keyword evidence="7" id="KW-0175">Coiled coil</keyword>
<evidence type="ECO:0000256" key="4">
    <source>
        <dbReference type="ARBA" id="ARBA00022989"/>
    </source>
</evidence>
<keyword evidence="3 9" id="KW-0812">Transmembrane</keyword>
<accession>A0A445N027</accession>
<dbReference type="Pfam" id="PF04977">
    <property type="entry name" value="DivIC"/>
    <property type="match status" value="1"/>
</dbReference>
<evidence type="ECO:0000313" key="10">
    <source>
        <dbReference type="EMBL" id="SPD75075.1"/>
    </source>
</evidence>
<dbReference type="InterPro" id="IPR007060">
    <property type="entry name" value="FtsL/DivIC"/>
</dbReference>
<protein>
    <submittedName>
        <fullName evidence="10">Septum formation initiator (Modular protein)</fullName>
    </submittedName>
</protein>
<reference evidence="10" key="1">
    <citation type="submission" date="2018-01" db="EMBL/GenBank/DDBJ databases">
        <authorList>
            <person name="Regsiter A."/>
            <person name="William W."/>
        </authorList>
    </citation>
    <scope>NUCLEOTIDE SEQUENCE</scope>
    <source>
        <strain evidence="10">TRIP AH-1</strain>
    </source>
</reference>
<evidence type="ECO:0000256" key="1">
    <source>
        <dbReference type="ARBA" id="ARBA00022475"/>
    </source>
</evidence>
<dbReference type="EMBL" id="OJIN01000184">
    <property type="protein sequence ID" value="SPD75075.1"/>
    <property type="molecule type" value="Genomic_DNA"/>
</dbReference>
<feature type="region of interest" description="Disordered" evidence="8">
    <location>
        <begin position="99"/>
        <end position="132"/>
    </location>
</feature>
<evidence type="ECO:0000256" key="8">
    <source>
        <dbReference type="SAM" id="MobiDB-lite"/>
    </source>
</evidence>
<sequence length="132" mass="15356">MSERKKSIIRISIAAVCIVGLVVAWLGFGQRGLVRLYETEMERQTYIERIRQLTQENQALMEEIHRLRTDEKYVESIARKQFNMVRENEKIYRFGKEDIDSDVKSSQSPLGQAPALKDKAGQKEQTRNGKPR</sequence>
<evidence type="ECO:0000256" key="5">
    <source>
        <dbReference type="ARBA" id="ARBA00023136"/>
    </source>
</evidence>
<dbReference type="InterPro" id="IPR023081">
    <property type="entry name" value="Cell_div_FtsB"/>
</dbReference>
<name>A0A445N027_9BACT</name>
<evidence type="ECO:0000256" key="2">
    <source>
        <dbReference type="ARBA" id="ARBA00022618"/>
    </source>
</evidence>
<feature type="compositionally biased region" description="Basic and acidic residues" evidence="8">
    <location>
        <begin position="116"/>
        <end position="132"/>
    </location>
</feature>
<dbReference type="GO" id="GO:0030428">
    <property type="term" value="C:cell septum"/>
    <property type="evidence" value="ECO:0007669"/>
    <property type="project" value="TreeGrafter"/>
</dbReference>
<keyword evidence="1" id="KW-1003">Cell membrane</keyword>